<evidence type="ECO:0000313" key="2">
    <source>
        <dbReference type="Proteomes" id="UP000184267"/>
    </source>
</evidence>
<dbReference type="OMA" id="DICCAMA"/>
<dbReference type="OrthoDB" id="2741476at2759"/>
<name>A0A1M2V9Q7_TRAPU</name>
<evidence type="ECO:0000313" key="1">
    <source>
        <dbReference type="EMBL" id="OJT04272.1"/>
    </source>
</evidence>
<dbReference type="Proteomes" id="UP000184267">
    <property type="component" value="Unassembled WGS sequence"/>
</dbReference>
<reference evidence="1 2" key="1">
    <citation type="submission" date="2016-10" db="EMBL/GenBank/DDBJ databases">
        <title>Genome sequence of the basidiomycete white-rot fungus Trametes pubescens.</title>
        <authorList>
            <person name="Makela M.R."/>
            <person name="Granchi Z."/>
            <person name="Peng M."/>
            <person name="De Vries R.P."/>
            <person name="Grigoriev I."/>
            <person name="Riley R."/>
            <person name="Hilden K."/>
        </authorList>
    </citation>
    <scope>NUCLEOTIDE SEQUENCE [LARGE SCALE GENOMIC DNA]</scope>
    <source>
        <strain evidence="1 2">FBCC735</strain>
    </source>
</reference>
<keyword evidence="2" id="KW-1185">Reference proteome</keyword>
<dbReference type="AlphaFoldDB" id="A0A1M2V9Q7"/>
<sequence>MSPTLTLPVETIEHAISLLRGDIPSLAACSLTCHALLPISRVHLWHEVVLPIELDAYGSHSARVEAFIRIMNRNRNIAAYIRSVVVCPSPGYSYMDGIEFDGVTWATLGAQLPAIRSLRLRDILLLDLAELVPIIRDRPTLEALILDNVGMMSDDNYSFWPPSLAQPATGAAAVGGQPSRWALRTLSVFGNAIPMKELSRLVLFLEQSTEVMSLEALDICCAMAPPEESPRRPVVWPGIPSFGASLRHFGITFRDTKPQARIAVDPVGREHVQRVISDLPRCISLRSLRLGYERTGAFMLGALLPSEAGTSSGYTPTPFFLELLVDVLSASGPAPLPLLEELTLVFGGPPTWLAGFEAAFTRLADVLVGDHGGAEGAPGSTTARRYPRFSRLDVRTISLSTLTPFFEDGDVEQHRGRLEMERLYMILPMLAGFVEAGVHVEVTCE</sequence>
<organism evidence="1 2">
    <name type="scientific">Trametes pubescens</name>
    <name type="common">White-rot fungus</name>
    <dbReference type="NCBI Taxonomy" id="154538"/>
    <lineage>
        <taxon>Eukaryota</taxon>
        <taxon>Fungi</taxon>
        <taxon>Dikarya</taxon>
        <taxon>Basidiomycota</taxon>
        <taxon>Agaricomycotina</taxon>
        <taxon>Agaricomycetes</taxon>
        <taxon>Polyporales</taxon>
        <taxon>Polyporaceae</taxon>
        <taxon>Trametes</taxon>
    </lineage>
</organism>
<gene>
    <name evidence="1" type="ORF">TRAPUB_5006</name>
</gene>
<evidence type="ECO:0008006" key="3">
    <source>
        <dbReference type="Google" id="ProtNLM"/>
    </source>
</evidence>
<accession>A0A1M2V9Q7</accession>
<protein>
    <recommendedName>
        <fullName evidence="3">F-box domain-containing protein</fullName>
    </recommendedName>
</protein>
<proteinExistence type="predicted"/>
<comment type="caution">
    <text evidence="1">The sequence shown here is derived from an EMBL/GenBank/DDBJ whole genome shotgun (WGS) entry which is preliminary data.</text>
</comment>
<dbReference type="EMBL" id="MNAD01001550">
    <property type="protein sequence ID" value="OJT04272.1"/>
    <property type="molecule type" value="Genomic_DNA"/>
</dbReference>